<name>A0A172TWE9_9BACT</name>
<dbReference type="STRING" id="1492898.SY85_13055"/>
<accession>A0A172TWE9</accession>
<dbReference type="InterPro" id="IPR052715">
    <property type="entry name" value="RAYT_transposase"/>
</dbReference>
<evidence type="ECO:0000313" key="3">
    <source>
        <dbReference type="Proteomes" id="UP000077177"/>
    </source>
</evidence>
<reference evidence="3" key="1">
    <citation type="submission" date="2015-01" db="EMBL/GenBank/DDBJ databases">
        <title>Flavisolibacter sp./LCS9/ whole genome sequencing.</title>
        <authorList>
            <person name="Kim M.K."/>
            <person name="Srinivasan S."/>
            <person name="Lee J.-J."/>
        </authorList>
    </citation>
    <scope>NUCLEOTIDE SEQUENCE [LARGE SCALE GENOMIC DNA]</scope>
    <source>
        <strain evidence="3">LCS9</strain>
    </source>
</reference>
<dbReference type="Gene3D" id="3.30.70.1290">
    <property type="entry name" value="Transposase IS200-like"/>
    <property type="match status" value="1"/>
</dbReference>
<dbReference type="PANTHER" id="PTHR36966">
    <property type="entry name" value="REP-ASSOCIATED TYROSINE TRANSPOSASE"/>
    <property type="match status" value="1"/>
</dbReference>
<protein>
    <recommendedName>
        <fullName evidence="1">Transposase IS200-like domain-containing protein</fullName>
    </recommendedName>
</protein>
<dbReference type="EMBL" id="CP011390">
    <property type="protein sequence ID" value="ANE51302.1"/>
    <property type="molecule type" value="Genomic_DNA"/>
</dbReference>
<dbReference type="AlphaFoldDB" id="A0A172TWE9"/>
<keyword evidence="3" id="KW-1185">Reference proteome</keyword>
<dbReference type="PATRIC" id="fig|1492898.3.peg.2817"/>
<dbReference type="KEGG" id="fla:SY85_13055"/>
<dbReference type="GO" id="GO:0006313">
    <property type="term" value="P:DNA transposition"/>
    <property type="evidence" value="ECO:0007669"/>
    <property type="project" value="InterPro"/>
</dbReference>
<sequence>MGHKYAITDKAGVYFITFATVGWIDVFTRKHYRDLLVDNLRYCQQHKGLIIYSWCIMSNHVHLVAAAKEQNLSDILRDFKSYTAKLLFTALQQAGESRKEWMLPLFREAGKDNSNNTAFQFWQQDNHYKEVYSEAFAFQKFNYIHHNPVEAGLVDKAEDYPYSSARDHYYGKCCGLLEVKFWDEYGSGSEDATMKINRPQPGG</sequence>
<dbReference type="Proteomes" id="UP000077177">
    <property type="component" value="Chromosome"/>
</dbReference>
<feature type="domain" description="Transposase IS200-like" evidence="1">
    <location>
        <begin position="9"/>
        <end position="147"/>
    </location>
</feature>
<dbReference type="InterPro" id="IPR002686">
    <property type="entry name" value="Transposase_17"/>
</dbReference>
<reference evidence="2 3" key="2">
    <citation type="journal article" date="2016" name="Int. J. Syst. Evol. Microbiol.">
        <title>Flavisolibacter tropicus sp. nov., isolated from tropical soil.</title>
        <authorList>
            <person name="Lee J.J."/>
            <person name="Kang M.S."/>
            <person name="Kim G.S."/>
            <person name="Lee C.S."/>
            <person name="Lim S."/>
            <person name="Lee J."/>
            <person name="Roh S.H."/>
            <person name="Kang H."/>
            <person name="Ha J.M."/>
            <person name="Bae S."/>
            <person name="Jung H.Y."/>
            <person name="Kim M.K."/>
        </authorList>
    </citation>
    <scope>NUCLEOTIDE SEQUENCE [LARGE SCALE GENOMIC DNA]</scope>
    <source>
        <strain evidence="2 3">LCS9</strain>
    </source>
</reference>
<dbReference type="GO" id="GO:0043565">
    <property type="term" value="F:sequence-specific DNA binding"/>
    <property type="evidence" value="ECO:0007669"/>
    <property type="project" value="TreeGrafter"/>
</dbReference>
<dbReference type="InterPro" id="IPR036515">
    <property type="entry name" value="Transposase_17_sf"/>
</dbReference>
<dbReference type="PANTHER" id="PTHR36966:SF1">
    <property type="entry name" value="REP-ASSOCIATED TYROSINE TRANSPOSASE"/>
    <property type="match status" value="1"/>
</dbReference>
<dbReference type="Pfam" id="PF01797">
    <property type="entry name" value="Y1_Tnp"/>
    <property type="match status" value="1"/>
</dbReference>
<gene>
    <name evidence="2" type="ORF">SY85_13055</name>
</gene>
<dbReference type="NCBIfam" id="NF047646">
    <property type="entry name" value="REP_Tyr_transpos"/>
    <property type="match status" value="1"/>
</dbReference>
<dbReference type="SUPFAM" id="SSF143422">
    <property type="entry name" value="Transposase IS200-like"/>
    <property type="match status" value="1"/>
</dbReference>
<dbReference type="SMART" id="SM01321">
    <property type="entry name" value="Y1_Tnp"/>
    <property type="match status" value="1"/>
</dbReference>
<organism evidence="2 3">
    <name type="scientific">Flavisolibacter tropicus</name>
    <dbReference type="NCBI Taxonomy" id="1492898"/>
    <lineage>
        <taxon>Bacteria</taxon>
        <taxon>Pseudomonadati</taxon>
        <taxon>Bacteroidota</taxon>
        <taxon>Chitinophagia</taxon>
        <taxon>Chitinophagales</taxon>
        <taxon>Chitinophagaceae</taxon>
        <taxon>Flavisolibacter</taxon>
    </lineage>
</organism>
<dbReference type="RefSeq" id="WP_066405184.1">
    <property type="nucleotide sequence ID" value="NZ_CP011390.1"/>
</dbReference>
<dbReference type="GO" id="GO:0004803">
    <property type="term" value="F:transposase activity"/>
    <property type="evidence" value="ECO:0007669"/>
    <property type="project" value="InterPro"/>
</dbReference>
<evidence type="ECO:0000313" key="2">
    <source>
        <dbReference type="EMBL" id="ANE51302.1"/>
    </source>
</evidence>
<proteinExistence type="predicted"/>
<evidence type="ECO:0000259" key="1">
    <source>
        <dbReference type="SMART" id="SM01321"/>
    </source>
</evidence>